<keyword evidence="2" id="KW-0805">Transcription regulation</keyword>
<keyword evidence="7" id="KW-1185">Reference proteome</keyword>
<dbReference type="SUPFAM" id="SSF53850">
    <property type="entry name" value="Periplasmic binding protein-like II"/>
    <property type="match status" value="1"/>
</dbReference>
<dbReference type="Pfam" id="PF03466">
    <property type="entry name" value="LysR_substrate"/>
    <property type="match status" value="1"/>
</dbReference>
<comment type="caution">
    <text evidence="6">The sequence shown here is derived from an EMBL/GenBank/DDBJ whole genome shotgun (WGS) entry which is preliminary data.</text>
</comment>
<dbReference type="InterPro" id="IPR005119">
    <property type="entry name" value="LysR_subst-bd"/>
</dbReference>
<dbReference type="Proteomes" id="UP000029224">
    <property type="component" value="Unassembled WGS sequence"/>
</dbReference>
<dbReference type="InterPro" id="IPR036388">
    <property type="entry name" value="WH-like_DNA-bd_sf"/>
</dbReference>
<feature type="domain" description="HTH lysR-type" evidence="5">
    <location>
        <begin position="1"/>
        <end position="59"/>
    </location>
</feature>
<reference evidence="6 7" key="2">
    <citation type="submission" date="2014-09" db="EMBL/GenBank/DDBJ databases">
        <authorList>
            <consortium name="NBRP consortium"/>
            <person name="Sawabe T."/>
            <person name="Meirelles P."/>
            <person name="Nakanishi M."/>
            <person name="Sayaka M."/>
            <person name="Hattori M."/>
            <person name="Ohkuma M."/>
        </authorList>
    </citation>
    <scope>NUCLEOTIDE SEQUENCE [LARGE SCALE GENOMIC DNA]</scope>
    <source>
        <strain evidence="6 7">JCM 19240</strain>
    </source>
</reference>
<evidence type="ECO:0000256" key="4">
    <source>
        <dbReference type="ARBA" id="ARBA00023163"/>
    </source>
</evidence>
<dbReference type="PROSITE" id="PS50931">
    <property type="entry name" value="HTH_LYSR"/>
    <property type="match status" value="1"/>
</dbReference>
<dbReference type="GO" id="GO:0000976">
    <property type="term" value="F:transcription cis-regulatory region binding"/>
    <property type="evidence" value="ECO:0007669"/>
    <property type="project" value="TreeGrafter"/>
</dbReference>
<dbReference type="PANTHER" id="PTHR30126">
    <property type="entry name" value="HTH-TYPE TRANSCRIPTIONAL REGULATOR"/>
    <property type="match status" value="1"/>
</dbReference>
<evidence type="ECO:0000256" key="3">
    <source>
        <dbReference type="ARBA" id="ARBA00023125"/>
    </source>
</evidence>
<comment type="similarity">
    <text evidence="1">Belongs to the LysR transcriptional regulatory family.</text>
</comment>
<gene>
    <name evidence="6" type="ORF">JCM19240_40</name>
</gene>
<dbReference type="Gene3D" id="1.10.10.10">
    <property type="entry name" value="Winged helix-like DNA-binding domain superfamily/Winged helix DNA-binding domain"/>
    <property type="match status" value="1"/>
</dbReference>
<accession>A0A090TFW1</accession>
<evidence type="ECO:0000256" key="2">
    <source>
        <dbReference type="ARBA" id="ARBA00023015"/>
    </source>
</evidence>
<dbReference type="Pfam" id="PF00126">
    <property type="entry name" value="HTH_1"/>
    <property type="match status" value="1"/>
</dbReference>
<evidence type="ECO:0000256" key="1">
    <source>
        <dbReference type="ARBA" id="ARBA00009437"/>
    </source>
</evidence>
<keyword evidence="3" id="KW-0238">DNA-binding</keyword>
<dbReference type="SUPFAM" id="SSF46785">
    <property type="entry name" value="Winged helix' DNA-binding domain"/>
    <property type="match status" value="1"/>
</dbReference>
<dbReference type="OrthoDB" id="196624at2"/>
<dbReference type="PANTHER" id="PTHR30126:SF91">
    <property type="entry name" value="LYSR FAMILY TRANSCRIPTIONAL REGULATOR"/>
    <property type="match status" value="1"/>
</dbReference>
<evidence type="ECO:0000259" key="5">
    <source>
        <dbReference type="PROSITE" id="PS50931"/>
    </source>
</evidence>
<dbReference type="InterPro" id="IPR000847">
    <property type="entry name" value="LysR_HTH_N"/>
</dbReference>
<dbReference type="EMBL" id="BBMT01000029">
    <property type="protein sequence ID" value="GAL38178.1"/>
    <property type="molecule type" value="Genomic_DNA"/>
</dbReference>
<dbReference type="GO" id="GO:0003700">
    <property type="term" value="F:DNA-binding transcription factor activity"/>
    <property type="evidence" value="ECO:0007669"/>
    <property type="project" value="InterPro"/>
</dbReference>
<organism evidence="6 7">
    <name type="scientific">Vibrio maritimus</name>
    <dbReference type="NCBI Taxonomy" id="990268"/>
    <lineage>
        <taxon>Bacteria</taxon>
        <taxon>Pseudomonadati</taxon>
        <taxon>Pseudomonadota</taxon>
        <taxon>Gammaproteobacteria</taxon>
        <taxon>Vibrionales</taxon>
        <taxon>Vibrionaceae</taxon>
        <taxon>Vibrio</taxon>
    </lineage>
</organism>
<dbReference type="Gene3D" id="3.40.190.290">
    <property type="match status" value="1"/>
</dbReference>
<protein>
    <submittedName>
        <fullName evidence="6">Transcriptional regulator LysR family</fullName>
    </submittedName>
</protein>
<name>A0A090TFW1_9VIBR</name>
<reference evidence="6 7" key="1">
    <citation type="submission" date="2014-09" db="EMBL/GenBank/DDBJ databases">
        <title>Vibrio maritimus JCM 19240. (C210) whole genome shotgun sequence.</title>
        <authorList>
            <person name="Sawabe T."/>
            <person name="Meirelles P."/>
            <person name="Nakanishi M."/>
            <person name="Sayaka M."/>
            <person name="Hattori M."/>
            <person name="Ohkuma M."/>
        </authorList>
    </citation>
    <scope>NUCLEOTIDE SEQUENCE [LARGE SCALE GENOMIC DNA]</scope>
    <source>
        <strain evidence="6 7">JCM 19240</strain>
    </source>
</reference>
<dbReference type="AlphaFoldDB" id="A0A090TFW1"/>
<dbReference type="InterPro" id="IPR036390">
    <property type="entry name" value="WH_DNA-bd_sf"/>
</dbReference>
<keyword evidence="4" id="KW-0804">Transcription</keyword>
<evidence type="ECO:0000313" key="6">
    <source>
        <dbReference type="EMBL" id="GAL38178.1"/>
    </source>
</evidence>
<proteinExistence type="inferred from homology"/>
<sequence length="300" mass="33290">MYHLDQLIALVTAVEAGSFSAAGRKLGKGHSTISTSINNFELTLDVQLFDRSQKYPVLTPIGEQIYAQAKLILRQNERMMAFSASKAKFEEESLEIGLDTILPFAYIEEELEKLSTEFPHTEIHVSRSNGDSLQQQLVAGELDVAIQANRGAVTESVDFVDLQPLIFDCVCSPDSELADMEVVDSETLMMTRQICSRDMLENPLTGVKAKFSNEIWTAVDMQDVARMVEQDLGWAYLPREISSERAGMGTLSTFVTDYNPDNIPARCEVDLLTTPGKISGPALSRLIMLMRAKTLNVVND</sequence>
<evidence type="ECO:0000313" key="7">
    <source>
        <dbReference type="Proteomes" id="UP000029224"/>
    </source>
</evidence>